<evidence type="ECO:0000313" key="2">
    <source>
        <dbReference type="Proteomes" id="UP000219020"/>
    </source>
</evidence>
<organism evidence="1 2">
    <name type="scientific">Candidatus Enterovibrio escicola</name>
    <dbReference type="NCBI Taxonomy" id="1927127"/>
    <lineage>
        <taxon>Bacteria</taxon>
        <taxon>Pseudomonadati</taxon>
        <taxon>Pseudomonadota</taxon>
        <taxon>Gammaproteobacteria</taxon>
        <taxon>Vibrionales</taxon>
        <taxon>Vibrionaceae</taxon>
        <taxon>Enterovibrio</taxon>
    </lineage>
</organism>
<evidence type="ECO:0000313" key="1">
    <source>
        <dbReference type="EMBL" id="PCS22622.1"/>
    </source>
</evidence>
<proteinExistence type="predicted"/>
<name>A0A2A5T397_9GAMM</name>
<reference evidence="2" key="1">
    <citation type="submission" date="2017-04" db="EMBL/GenBank/DDBJ databases">
        <title>Genome evolution of the luminous symbionts of deep sea anglerfish.</title>
        <authorList>
            <person name="Hendry T.A."/>
        </authorList>
    </citation>
    <scope>NUCLEOTIDE SEQUENCE [LARGE SCALE GENOMIC DNA]</scope>
</reference>
<protein>
    <submittedName>
        <fullName evidence="1">Uncharacterized protein</fullName>
    </submittedName>
</protein>
<dbReference type="Proteomes" id="UP000219020">
    <property type="component" value="Unassembled WGS sequence"/>
</dbReference>
<gene>
    <name evidence="1" type="ORF">BTN49_1848</name>
</gene>
<keyword evidence="2" id="KW-1185">Reference proteome</keyword>
<comment type="caution">
    <text evidence="1">The sequence shown here is derived from an EMBL/GenBank/DDBJ whole genome shotgun (WGS) entry which is preliminary data.</text>
</comment>
<dbReference type="EMBL" id="NBYY01000016">
    <property type="protein sequence ID" value="PCS22622.1"/>
    <property type="molecule type" value="Genomic_DNA"/>
</dbReference>
<accession>A0A2A5T397</accession>
<dbReference type="AlphaFoldDB" id="A0A2A5T397"/>
<sequence>MFISYALLRLIKLLVTFSLLLSALANAMLNLITDISWRCMFPLNY</sequence>